<dbReference type="GeneID" id="28901652"/>
<accession>A0A165A814</accession>
<dbReference type="RefSeq" id="XP_018185638.1">
    <property type="nucleotide sequence ID" value="XM_018336515.1"/>
</dbReference>
<feature type="region of interest" description="Disordered" evidence="1">
    <location>
        <begin position="544"/>
        <end position="618"/>
    </location>
</feature>
<proteinExistence type="predicted"/>
<dbReference type="Proteomes" id="UP000076632">
    <property type="component" value="Unassembled WGS sequence"/>
</dbReference>
<feature type="compositionally biased region" description="Basic and acidic residues" evidence="1">
    <location>
        <begin position="282"/>
        <end position="312"/>
    </location>
</feature>
<feature type="compositionally biased region" description="Low complexity" evidence="1">
    <location>
        <begin position="51"/>
        <end position="64"/>
    </location>
</feature>
<keyword evidence="4" id="KW-1185">Reference proteome</keyword>
<keyword evidence="2" id="KW-0472">Membrane</keyword>
<protein>
    <recommendedName>
        <fullName evidence="5">Vacuolar segregation subunit 7-domain-containing protein</fullName>
    </recommendedName>
</protein>
<keyword evidence="2" id="KW-0812">Transmembrane</keyword>
<dbReference type="InParanoid" id="A0A165A814"/>
<feature type="region of interest" description="Disordered" evidence="1">
    <location>
        <begin position="1"/>
        <end position="415"/>
    </location>
</feature>
<reference evidence="3 4" key="1">
    <citation type="journal article" date="2016" name="Fungal Biol.">
        <title>The genome of Xylona heveae provides a window into fungal endophytism.</title>
        <authorList>
            <person name="Gazis R."/>
            <person name="Kuo A."/>
            <person name="Riley R."/>
            <person name="LaButti K."/>
            <person name="Lipzen A."/>
            <person name="Lin J."/>
            <person name="Amirebrahimi M."/>
            <person name="Hesse C.N."/>
            <person name="Spatafora J.W."/>
            <person name="Henrissat B."/>
            <person name="Hainaut M."/>
            <person name="Grigoriev I.V."/>
            <person name="Hibbett D.S."/>
        </authorList>
    </citation>
    <scope>NUCLEOTIDE SEQUENCE [LARGE SCALE GENOMIC DNA]</scope>
    <source>
        <strain evidence="3 4">TC161</strain>
    </source>
</reference>
<evidence type="ECO:0000313" key="3">
    <source>
        <dbReference type="EMBL" id="KZF20083.1"/>
    </source>
</evidence>
<feature type="compositionally biased region" description="Polar residues" evidence="1">
    <location>
        <begin position="180"/>
        <end position="198"/>
    </location>
</feature>
<dbReference type="InterPro" id="IPR024260">
    <property type="entry name" value="Vac7"/>
</dbReference>
<feature type="compositionally biased region" description="Polar residues" evidence="1">
    <location>
        <begin position="135"/>
        <end position="162"/>
    </location>
</feature>
<dbReference type="PANTHER" id="PTHR28258:SF1">
    <property type="entry name" value="VACUOLAR SEGREGATION PROTEIN 7"/>
    <property type="match status" value="1"/>
</dbReference>
<dbReference type="STRING" id="1328760.A0A165A814"/>
<evidence type="ECO:0000256" key="1">
    <source>
        <dbReference type="SAM" id="MobiDB-lite"/>
    </source>
</evidence>
<dbReference type="OrthoDB" id="1204at2759"/>
<dbReference type="GO" id="GO:0000011">
    <property type="term" value="P:vacuole inheritance"/>
    <property type="evidence" value="ECO:0007669"/>
    <property type="project" value="TreeGrafter"/>
</dbReference>
<feature type="compositionally biased region" description="Low complexity" evidence="1">
    <location>
        <begin position="113"/>
        <end position="126"/>
    </location>
</feature>
<feature type="region of interest" description="Disordered" evidence="1">
    <location>
        <begin position="738"/>
        <end position="787"/>
    </location>
</feature>
<dbReference type="GO" id="GO:0010513">
    <property type="term" value="P:positive regulation of phosphatidylinositol biosynthetic process"/>
    <property type="evidence" value="ECO:0007669"/>
    <property type="project" value="TreeGrafter"/>
</dbReference>
<feature type="compositionally biased region" description="Basic and acidic residues" evidence="1">
    <location>
        <begin position="256"/>
        <end position="271"/>
    </location>
</feature>
<dbReference type="PANTHER" id="PTHR28258">
    <property type="entry name" value="VACUOLAR SEGREGATION PROTEIN 7"/>
    <property type="match status" value="1"/>
</dbReference>
<evidence type="ECO:0000313" key="4">
    <source>
        <dbReference type="Proteomes" id="UP000076632"/>
    </source>
</evidence>
<feature type="region of interest" description="Disordered" evidence="1">
    <location>
        <begin position="430"/>
        <end position="488"/>
    </location>
</feature>
<dbReference type="GO" id="GO:0000329">
    <property type="term" value="C:fungal-type vacuole membrane"/>
    <property type="evidence" value="ECO:0007669"/>
    <property type="project" value="TreeGrafter"/>
</dbReference>
<name>A0A165A814_XYLHT</name>
<dbReference type="GO" id="GO:1903778">
    <property type="term" value="P:protein localization to vacuolar membrane"/>
    <property type="evidence" value="ECO:0007669"/>
    <property type="project" value="TreeGrafter"/>
</dbReference>
<feature type="compositionally biased region" description="Polar residues" evidence="1">
    <location>
        <begin position="460"/>
        <end position="482"/>
    </location>
</feature>
<evidence type="ECO:0008006" key="5">
    <source>
        <dbReference type="Google" id="ProtNLM"/>
    </source>
</evidence>
<dbReference type="EMBL" id="KV407464">
    <property type="protein sequence ID" value="KZF20083.1"/>
    <property type="molecule type" value="Genomic_DNA"/>
</dbReference>
<feature type="compositionally biased region" description="Low complexity" evidence="1">
    <location>
        <begin position="226"/>
        <end position="248"/>
    </location>
</feature>
<feature type="transmembrane region" description="Helical" evidence="2">
    <location>
        <begin position="659"/>
        <end position="682"/>
    </location>
</feature>
<feature type="compositionally biased region" description="Polar residues" evidence="1">
    <location>
        <begin position="354"/>
        <end position="364"/>
    </location>
</feature>
<organism evidence="3 4">
    <name type="scientific">Xylona heveae (strain CBS 132557 / TC161)</name>
    <dbReference type="NCBI Taxonomy" id="1328760"/>
    <lineage>
        <taxon>Eukaryota</taxon>
        <taxon>Fungi</taxon>
        <taxon>Dikarya</taxon>
        <taxon>Ascomycota</taxon>
        <taxon>Pezizomycotina</taxon>
        <taxon>Xylonomycetes</taxon>
        <taxon>Xylonales</taxon>
        <taxon>Xylonaceae</taxon>
        <taxon>Xylona</taxon>
    </lineage>
</organism>
<dbReference type="GO" id="GO:0070772">
    <property type="term" value="C:PAS complex"/>
    <property type="evidence" value="ECO:0007669"/>
    <property type="project" value="TreeGrafter"/>
</dbReference>
<evidence type="ECO:0000256" key="2">
    <source>
        <dbReference type="SAM" id="Phobius"/>
    </source>
</evidence>
<dbReference type="OMA" id="QHRYHSR"/>
<sequence length="919" mass="99146">MDPTNGADTGSGAGRGGRNSSTNLLPQAEQNKNGGLMGPPPPKVHKESIKAPSQSSVSAPQRSSNTGIDSAAPTPKQSRESSPSRHANAQRFPPDIRSRRNSQELSPNRTPEGASSMSAGMPSAAAVQRALSVSGIPTLQPSGYSESSRNGRAQKSGGSSAEGTPRWPLSPRITSPPPVSTRTSLQQTRRPEPTQNGPSIAVQRPTPPSNPQQFPGKMDVPEPDSDTLLTNSSSTPTPGTRTPRTLSGAGTSLATVEERSPPTSSGDKETGSRSTESGWPAKIEEHPLEDASNKSMRESESESGENKSDDKRGRKSRISPSSTRPNTVPPRKSYSTLNPVRGKGLAEGAAKNMTVETETVSSIPQVALGGGAGDRGLASHAGSSLRLKPSNETIRPKKEKKKTVRKTPSINTGTVSSKADIFEAKVASAVDEADSSDSEETFVYESNPPDQQPRPRYHSRTPSATSVQSQLDLRSGKRSFQSLGDGGHSVVGKKSMKFANNTFSGINENEDVPTSAEPAGRGAATVRARGNDGVSLHRHHHHIGRFGRGGGGHTSLFDNESPFPPVQKPLRTTASGAFRQSPRPSSPRTTHRGQGFGSRKGLNSPVFDIDGEGADDERLPLMGTTRVKRSRHPRARPANSSLRQMEQYQRSQRGWMTRFAGCIVLSVMVILVISGAVGFLFATTKPLLNVEVREIQNVLASEEELMLDLLVQASNPNVIAVTVADMDVNVFAKSRHVNPSHDWDRDPWQGTLRDSRRRRRRTPPRLPGAPLSSHHRHSDNSPDFLQREAHDNDNEWLSIMDSVDDGTDPIPDEGDPQTMLLGRIFEFDSALVFDASPFKRHLSSSVGEVRLAHPGNKTEAGGTERWERVIEYPFELIVRGVLKYQLPLGSHMRTTPIRSSVIVQPEKSGVGSSWPDHLS</sequence>
<gene>
    <name evidence="3" type="ORF">L228DRAFT_35288</name>
</gene>
<dbReference type="AlphaFoldDB" id="A0A165A814"/>
<feature type="compositionally biased region" description="Acidic residues" evidence="1">
    <location>
        <begin position="431"/>
        <end position="442"/>
    </location>
</feature>
<keyword evidence="2" id="KW-1133">Transmembrane helix</keyword>
<feature type="compositionally biased region" description="Polar residues" evidence="1">
    <location>
        <begin position="24"/>
        <end position="33"/>
    </location>
</feature>
<dbReference type="Pfam" id="PF12751">
    <property type="entry name" value="Vac7"/>
    <property type="match status" value="1"/>
</dbReference>